<gene>
    <name evidence="8" type="ORF">Ahy_A01g002758</name>
</gene>
<keyword evidence="6" id="KW-1133">Transmembrane helix</keyword>
<dbReference type="STRING" id="3818.A0A445ERC3"/>
<evidence type="ECO:0000259" key="7">
    <source>
        <dbReference type="Pfam" id="PF02362"/>
    </source>
</evidence>
<dbReference type="InterPro" id="IPR003340">
    <property type="entry name" value="B3_DNA-bd"/>
</dbReference>
<dbReference type="InterPro" id="IPR044835">
    <property type="entry name" value="ARF_plant"/>
</dbReference>
<dbReference type="GO" id="GO:0003677">
    <property type="term" value="F:DNA binding"/>
    <property type="evidence" value="ECO:0007669"/>
    <property type="project" value="UniProtKB-KW"/>
</dbReference>
<dbReference type="GO" id="GO:0006355">
    <property type="term" value="P:regulation of DNA-templated transcription"/>
    <property type="evidence" value="ECO:0007669"/>
    <property type="project" value="InterPro"/>
</dbReference>
<dbReference type="GO" id="GO:0005634">
    <property type="term" value="C:nucleus"/>
    <property type="evidence" value="ECO:0007669"/>
    <property type="project" value="UniProtKB-SubCell"/>
</dbReference>
<evidence type="ECO:0000256" key="4">
    <source>
        <dbReference type="ARBA" id="ARBA00023163"/>
    </source>
</evidence>
<dbReference type="Proteomes" id="UP000289738">
    <property type="component" value="Chromosome A01"/>
</dbReference>
<dbReference type="SUPFAM" id="SSF101936">
    <property type="entry name" value="DNA-binding pseudobarrel domain"/>
    <property type="match status" value="1"/>
</dbReference>
<keyword evidence="4" id="KW-0804">Transcription</keyword>
<accession>A0A445ERC3</accession>
<proteinExistence type="predicted"/>
<organism evidence="8 9">
    <name type="scientific">Arachis hypogaea</name>
    <name type="common">Peanut</name>
    <dbReference type="NCBI Taxonomy" id="3818"/>
    <lineage>
        <taxon>Eukaryota</taxon>
        <taxon>Viridiplantae</taxon>
        <taxon>Streptophyta</taxon>
        <taxon>Embryophyta</taxon>
        <taxon>Tracheophyta</taxon>
        <taxon>Spermatophyta</taxon>
        <taxon>Magnoliopsida</taxon>
        <taxon>eudicotyledons</taxon>
        <taxon>Gunneridae</taxon>
        <taxon>Pentapetalae</taxon>
        <taxon>rosids</taxon>
        <taxon>fabids</taxon>
        <taxon>Fabales</taxon>
        <taxon>Fabaceae</taxon>
        <taxon>Papilionoideae</taxon>
        <taxon>50 kb inversion clade</taxon>
        <taxon>dalbergioids sensu lato</taxon>
        <taxon>Dalbergieae</taxon>
        <taxon>Pterocarpus clade</taxon>
        <taxon>Arachis</taxon>
    </lineage>
</organism>
<evidence type="ECO:0000256" key="2">
    <source>
        <dbReference type="ARBA" id="ARBA00023015"/>
    </source>
</evidence>
<keyword evidence="2" id="KW-0805">Transcription regulation</keyword>
<sequence>MQYVPKSLKTKAPATVRKVSLQEIMDLATIYLIAIIFPIVIEAPASGKDGGLILLVRGCGNITFTAEDIFSFLAFHTFLLCHCLHLTLVSQPLHFAVAAISSSSSHQVLCRTTQVTFFATTSSLICVVARTRIEDMTMKNPTQELVAKDIHGVEWKFKYIYRGHPKSYLLSIGWSAFVGQERNKVVVQVTLKEVDGVECIVY</sequence>
<dbReference type="AlphaFoldDB" id="A0A445ERC3"/>
<dbReference type="PANTHER" id="PTHR31384:SF1">
    <property type="entry name" value="AUXIN RESPONSE FACTOR 9"/>
    <property type="match status" value="1"/>
</dbReference>
<keyword evidence="9" id="KW-1185">Reference proteome</keyword>
<evidence type="ECO:0000313" key="9">
    <source>
        <dbReference type="Proteomes" id="UP000289738"/>
    </source>
</evidence>
<comment type="subcellular location">
    <subcellularLocation>
        <location evidence="1">Nucleus</location>
    </subcellularLocation>
</comment>
<evidence type="ECO:0000256" key="1">
    <source>
        <dbReference type="ARBA" id="ARBA00004123"/>
    </source>
</evidence>
<comment type="caution">
    <text evidence="8">The sequence shown here is derived from an EMBL/GenBank/DDBJ whole genome shotgun (WGS) entry which is preliminary data.</text>
</comment>
<keyword evidence="6" id="KW-0812">Transmembrane</keyword>
<evidence type="ECO:0000256" key="5">
    <source>
        <dbReference type="ARBA" id="ARBA00023242"/>
    </source>
</evidence>
<dbReference type="InterPro" id="IPR015300">
    <property type="entry name" value="DNA-bd_pseudobarrel_sf"/>
</dbReference>
<dbReference type="Gene3D" id="2.40.330.10">
    <property type="entry name" value="DNA-binding pseudobarrel domain"/>
    <property type="match status" value="1"/>
</dbReference>
<keyword evidence="3" id="KW-0238">DNA-binding</keyword>
<evidence type="ECO:0000256" key="3">
    <source>
        <dbReference type="ARBA" id="ARBA00023125"/>
    </source>
</evidence>
<dbReference type="PANTHER" id="PTHR31384">
    <property type="entry name" value="AUXIN RESPONSE FACTOR 4-RELATED"/>
    <property type="match status" value="1"/>
</dbReference>
<protein>
    <recommendedName>
        <fullName evidence="7">TF-B3 domain-containing protein</fullName>
    </recommendedName>
</protein>
<evidence type="ECO:0000256" key="6">
    <source>
        <dbReference type="SAM" id="Phobius"/>
    </source>
</evidence>
<keyword evidence="5" id="KW-0539">Nucleus</keyword>
<feature type="domain" description="TF-B3" evidence="7">
    <location>
        <begin position="130"/>
        <end position="182"/>
    </location>
</feature>
<name>A0A445ERC3_ARAHY</name>
<dbReference type="GO" id="GO:0009725">
    <property type="term" value="P:response to hormone"/>
    <property type="evidence" value="ECO:0007669"/>
    <property type="project" value="InterPro"/>
</dbReference>
<feature type="transmembrane region" description="Helical" evidence="6">
    <location>
        <begin position="21"/>
        <end position="41"/>
    </location>
</feature>
<keyword evidence="6" id="KW-0472">Membrane</keyword>
<reference evidence="8 9" key="1">
    <citation type="submission" date="2019-01" db="EMBL/GenBank/DDBJ databases">
        <title>Sequencing of cultivated peanut Arachis hypogaea provides insights into genome evolution and oil improvement.</title>
        <authorList>
            <person name="Chen X."/>
        </authorList>
    </citation>
    <scope>NUCLEOTIDE SEQUENCE [LARGE SCALE GENOMIC DNA]</scope>
    <source>
        <strain evidence="9">cv. Fuhuasheng</strain>
        <tissue evidence="8">Leaves</tissue>
    </source>
</reference>
<dbReference type="Pfam" id="PF02362">
    <property type="entry name" value="B3"/>
    <property type="match status" value="1"/>
</dbReference>
<dbReference type="EMBL" id="SDMP01000001">
    <property type="protein sequence ID" value="RYR78028.1"/>
    <property type="molecule type" value="Genomic_DNA"/>
</dbReference>
<evidence type="ECO:0000313" key="8">
    <source>
        <dbReference type="EMBL" id="RYR78028.1"/>
    </source>
</evidence>